<protein>
    <submittedName>
        <fullName evidence="3">Mg chelatase-like protein</fullName>
    </submittedName>
</protein>
<dbReference type="GO" id="GO:0005524">
    <property type="term" value="F:ATP binding"/>
    <property type="evidence" value="ECO:0007669"/>
    <property type="project" value="InterPro"/>
</dbReference>
<dbReference type="SMART" id="SM00382">
    <property type="entry name" value="AAA"/>
    <property type="match status" value="1"/>
</dbReference>
<dbReference type="InterPro" id="IPR027417">
    <property type="entry name" value="P-loop_NTPase"/>
</dbReference>
<dbReference type="InterPro" id="IPR045006">
    <property type="entry name" value="CHLI-like"/>
</dbReference>
<dbReference type="InterPro" id="IPR004482">
    <property type="entry name" value="Mg_chelat-rel"/>
</dbReference>
<dbReference type="Pfam" id="PF13541">
    <property type="entry name" value="ChlI"/>
    <property type="match status" value="1"/>
</dbReference>
<dbReference type="InterPro" id="IPR025158">
    <property type="entry name" value="Mg_chelat-rel_C"/>
</dbReference>
<dbReference type="InterPro" id="IPR000523">
    <property type="entry name" value="Mg_chelatse_chII-like_cat_dom"/>
</dbReference>
<dbReference type="Pfam" id="PF01078">
    <property type="entry name" value="Mg_chelatase"/>
    <property type="match status" value="1"/>
</dbReference>
<dbReference type="Proteomes" id="UP000012589">
    <property type="component" value="Unassembled WGS sequence"/>
</dbReference>
<dbReference type="PATRIC" id="fig|1235802.3.peg.158"/>
<comment type="similarity">
    <text evidence="1">Belongs to the Mg-chelatase subunits D/I family. ComM subfamily.</text>
</comment>
<dbReference type="SUPFAM" id="SSF52540">
    <property type="entry name" value="P-loop containing nucleoside triphosphate hydrolases"/>
    <property type="match status" value="1"/>
</dbReference>
<comment type="caution">
    <text evidence="3">The sequence shown here is derived from an EMBL/GenBank/DDBJ whole genome shotgun (WGS) entry which is preliminary data.</text>
</comment>
<dbReference type="OrthoDB" id="9813147at2"/>
<dbReference type="AlphaFoldDB" id="N2BQ41"/>
<dbReference type="Gene3D" id="3.40.50.300">
    <property type="entry name" value="P-loop containing nucleotide triphosphate hydrolases"/>
    <property type="match status" value="1"/>
</dbReference>
<evidence type="ECO:0000313" key="4">
    <source>
        <dbReference type="Proteomes" id="UP000012589"/>
    </source>
</evidence>
<dbReference type="InterPro" id="IPR003593">
    <property type="entry name" value="AAA+_ATPase"/>
</dbReference>
<dbReference type="HOGENOM" id="CLU_026145_1_0_9"/>
<dbReference type="InterPro" id="IPR020568">
    <property type="entry name" value="Ribosomal_Su5_D2-typ_SF"/>
</dbReference>
<dbReference type="Pfam" id="PF13335">
    <property type="entry name" value="Mg_chelatase_C"/>
    <property type="match status" value="1"/>
</dbReference>
<proteinExistence type="inferred from homology"/>
<dbReference type="InterPro" id="IPR014721">
    <property type="entry name" value="Ribsml_uS5_D2-typ_fold_subgr"/>
</dbReference>
<name>N2BQ41_9FIRM</name>
<gene>
    <name evidence="3" type="ORF">C823_00147</name>
</gene>
<dbReference type="EMBL" id="AQFT01000005">
    <property type="protein sequence ID" value="EMZ38984.1"/>
    <property type="molecule type" value="Genomic_DNA"/>
</dbReference>
<dbReference type="STRING" id="1235802.C823_00147"/>
<feature type="domain" description="AAA+ ATPase" evidence="2">
    <location>
        <begin position="217"/>
        <end position="399"/>
    </location>
</feature>
<evidence type="ECO:0000256" key="1">
    <source>
        <dbReference type="ARBA" id="ARBA00006354"/>
    </source>
</evidence>
<dbReference type="Gene3D" id="3.30.230.10">
    <property type="match status" value="1"/>
</dbReference>
<dbReference type="NCBIfam" id="TIGR00368">
    <property type="entry name" value="YifB family Mg chelatase-like AAA ATPase"/>
    <property type="match status" value="1"/>
</dbReference>
<sequence length="515" mass="57092">MYSIVSTAIIRGINSLPVQVEADVSDGMPMFEMVGFLASEVKEARERVRAALRNSGCRLPAKRITVNLSPANIKKTGSAFDLPVAAAILAALGMLPTERLATLLIVGEIGLNGSVQPVEGILPIVAEAAEHGFTHCIVPYENRKEAYFIDRIHIIPVKSITEMIAVLNGSIQVDRTSIPDKPANIKADLNSDGKEADFSQIHGQRLVRRASEVAAAGMHNLLMIGPPGAGKTMIAQRIPTILPPMCRDEQLELARIYSVSGMLLGNYDNIRKRPFRSPHHTITPQGLVGGGMVPKPGEVSLAHKGVLFLDELAEFQKSTLELLRQPLEEKQIRISRLHGSCSYPADFMLVAATNPCPCGAYPDMNRCRCTQNAIDRYLGKISQPLLDRIDICVETSQLTFAELTSGAENESSAQIRARVRCAWELQKERYADSGIFFNSQIPADRLQQICMLTQKEEAYLKNMYQQSNLTARAYHKILRVARTIADLSQSRQVRTGHLAEAFCYRSPDRKYWERR</sequence>
<evidence type="ECO:0000313" key="3">
    <source>
        <dbReference type="EMBL" id="EMZ38984.1"/>
    </source>
</evidence>
<dbReference type="SUPFAM" id="SSF54211">
    <property type="entry name" value="Ribosomal protein S5 domain 2-like"/>
    <property type="match status" value="1"/>
</dbReference>
<dbReference type="PANTHER" id="PTHR32039">
    <property type="entry name" value="MAGNESIUM-CHELATASE SUBUNIT CHLI"/>
    <property type="match status" value="1"/>
</dbReference>
<evidence type="ECO:0000259" key="2">
    <source>
        <dbReference type="SMART" id="SM00382"/>
    </source>
</evidence>
<keyword evidence="4" id="KW-1185">Reference proteome</keyword>
<dbReference type="eggNOG" id="COG0606">
    <property type="taxonomic scope" value="Bacteria"/>
</dbReference>
<dbReference type="PANTHER" id="PTHR32039:SF7">
    <property type="entry name" value="COMPETENCE PROTEIN COMM"/>
    <property type="match status" value="1"/>
</dbReference>
<accession>N2BQ41</accession>
<reference evidence="3 4" key="1">
    <citation type="journal article" date="2014" name="Genome Announc.">
        <title>Draft genome sequences of the altered schaedler flora, a defined bacterial community from gnotobiotic mice.</title>
        <authorList>
            <person name="Wannemuehler M.J."/>
            <person name="Overstreet A.M."/>
            <person name="Ward D.V."/>
            <person name="Phillips G.J."/>
        </authorList>
    </citation>
    <scope>NUCLEOTIDE SEQUENCE [LARGE SCALE GENOMIC DNA]</scope>
    <source>
        <strain evidence="3 4">ASF492</strain>
    </source>
</reference>
<organism evidence="3 4">
    <name type="scientific">Eubacterium plexicaudatum ASF492</name>
    <dbReference type="NCBI Taxonomy" id="1235802"/>
    <lineage>
        <taxon>Bacteria</taxon>
        <taxon>Bacillati</taxon>
        <taxon>Bacillota</taxon>
        <taxon>Clostridia</taxon>
        <taxon>Eubacteriales</taxon>
        <taxon>Eubacteriaceae</taxon>
        <taxon>Eubacterium</taxon>
    </lineage>
</organism>